<feature type="domain" description="Multidrug resistance protein MdtA-like alpha-helical hairpin" evidence="7">
    <location>
        <begin position="81"/>
        <end position="152"/>
    </location>
</feature>
<sequence>MLKRFFLTAVLVLAALSAIGWKYQHYLENPWTRDGQVRAQVIQVTPRVTGPIVSLQVNDNSAVSAGETLFEIDPRTYQVALNQAKASLVQAQVELTKVQDEAQRQQELHKRGSGAVSISTLINVNKAVEAAEAGVMVARATVEQLALNLAFTEVKAPTDGFVTNLTLRNGSQVVANQPSLALVDRDSFWIEGFFKETDIHDVSPGELAVVTLMAYPDQPLKGRVESIGYGIAHKDGSTGVDLLPNVSPTFQWIRLAQRIPVRIKLDAIPENVQLRVGTSASVMIIKHPRTEQP</sequence>
<gene>
    <name evidence="10" type="ORF">C9I89_04605</name>
</gene>
<feature type="coiled-coil region" evidence="6">
    <location>
        <begin position="81"/>
        <end position="108"/>
    </location>
</feature>
<comment type="subcellular location">
    <subcellularLocation>
        <location evidence="1">Membrane</location>
        <topology evidence="1">Single-pass membrane protein</topology>
    </subcellularLocation>
</comment>
<dbReference type="GO" id="GO:0016020">
    <property type="term" value="C:membrane"/>
    <property type="evidence" value="ECO:0007669"/>
    <property type="project" value="InterPro"/>
</dbReference>
<comment type="caution">
    <text evidence="10">The sequence shown here is derived from an EMBL/GenBank/DDBJ whole genome shotgun (WGS) entry which is preliminary data.</text>
</comment>
<evidence type="ECO:0000313" key="10">
    <source>
        <dbReference type="EMBL" id="PSW06956.1"/>
    </source>
</evidence>
<comment type="similarity">
    <text evidence="2">Belongs to the membrane fusion protein (MFP) (TC 8.A.1) family.</text>
</comment>
<dbReference type="Pfam" id="PF25876">
    <property type="entry name" value="HH_MFP_RND"/>
    <property type="match status" value="1"/>
</dbReference>
<keyword evidence="11" id="KW-1185">Reference proteome</keyword>
<dbReference type="InterPro" id="IPR058634">
    <property type="entry name" value="AaeA-lik-b-barrel"/>
</dbReference>
<evidence type="ECO:0000256" key="2">
    <source>
        <dbReference type="ARBA" id="ARBA00009477"/>
    </source>
</evidence>
<protein>
    <submittedName>
        <fullName evidence="10">Efflux transporter periplasmic adaptor subunit</fullName>
    </submittedName>
</protein>
<dbReference type="Proteomes" id="UP000240904">
    <property type="component" value="Unassembled WGS sequence"/>
</dbReference>
<dbReference type="OrthoDB" id="9811754at2"/>
<keyword evidence="4" id="KW-1133">Transmembrane helix</keyword>
<dbReference type="PANTHER" id="PTHR30367">
    <property type="entry name" value="P-HYDROXYBENZOIC ACID EFFLUX PUMP SUBUNIT AAEA-RELATED"/>
    <property type="match status" value="1"/>
</dbReference>
<evidence type="ECO:0000256" key="1">
    <source>
        <dbReference type="ARBA" id="ARBA00004167"/>
    </source>
</evidence>
<dbReference type="Pfam" id="PF25917">
    <property type="entry name" value="BSH_RND"/>
    <property type="match status" value="1"/>
</dbReference>
<dbReference type="EMBL" id="PYMC01000002">
    <property type="protein sequence ID" value="PSW06956.1"/>
    <property type="molecule type" value="Genomic_DNA"/>
</dbReference>
<keyword evidence="6" id="KW-0175">Coiled coil</keyword>
<accession>A0A2T3N3K9</accession>
<dbReference type="InterPro" id="IPR058624">
    <property type="entry name" value="MdtA-like_HH"/>
</dbReference>
<evidence type="ECO:0000256" key="4">
    <source>
        <dbReference type="ARBA" id="ARBA00022989"/>
    </source>
</evidence>
<dbReference type="Pfam" id="PF25963">
    <property type="entry name" value="Beta-barrel_AAEA"/>
    <property type="match status" value="1"/>
</dbReference>
<feature type="domain" description="Multidrug resistance protein MdtA-like barrel-sandwich hybrid" evidence="8">
    <location>
        <begin position="41"/>
        <end position="183"/>
    </location>
</feature>
<dbReference type="Gene3D" id="2.40.30.170">
    <property type="match status" value="1"/>
</dbReference>
<name>A0A2T3N3K9_9GAMM</name>
<dbReference type="RefSeq" id="WP_107282319.1">
    <property type="nucleotide sequence ID" value="NZ_PYMC01000002.1"/>
</dbReference>
<evidence type="ECO:0000259" key="7">
    <source>
        <dbReference type="Pfam" id="PF25876"/>
    </source>
</evidence>
<dbReference type="SUPFAM" id="SSF111369">
    <property type="entry name" value="HlyD-like secretion proteins"/>
    <property type="match status" value="1"/>
</dbReference>
<evidence type="ECO:0000313" key="11">
    <source>
        <dbReference type="Proteomes" id="UP000240904"/>
    </source>
</evidence>
<proteinExistence type="inferred from homology"/>
<evidence type="ECO:0000256" key="6">
    <source>
        <dbReference type="SAM" id="Coils"/>
    </source>
</evidence>
<evidence type="ECO:0000256" key="5">
    <source>
        <dbReference type="ARBA" id="ARBA00023136"/>
    </source>
</evidence>
<dbReference type="Gene3D" id="2.40.50.100">
    <property type="match status" value="1"/>
</dbReference>
<dbReference type="NCBIfam" id="TIGR01730">
    <property type="entry name" value="RND_mfp"/>
    <property type="match status" value="1"/>
</dbReference>
<dbReference type="InterPro" id="IPR058625">
    <property type="entry name" value="MdtA-like_BSH"/>
</dbReference>
<evidence type="ECO:0000256" key="3">
    <source>
        <dbReference type="ARBA" id="ARBA00022692"/>
    </source>
</evidence>
<dbReference type="InterPro" id="IPR050393">
    <property type="entry name" value="MFP_Efflux_Pump"/>
</dbReference>
<reference evidence="10 11" key="1">
    <citation type="submission" date="2018-03" db="EMBL/GenBank/DDBJ databases">
        <title>Whole genome sequencing of Histamine producing bacteria.</title>
        <authorList>
            <person name="Butler K."/>
        </authorList>
    </citation>
    <scope>NUCLEOTIDE SEQUENCE [LARGE SCALE GENOMIC DNA]</scope>
    <source>
        <strain evidence="10 11">DSM 16190</strain>
    </source>
</reference>
<evidence type="ECO:0000259" key="8">
    <source>
        <dbReference type="Pfam" id="PF25917"/>
    </source>
</evidence>
<dbReference type="PANTHER" id="PTHR30367:SF1">
    <property type="entry name" value="MULTIDRUG RESISTANCE PROTEIN MDTN"/>
    <property type="match status" value="1"/>
</dbReference>
<keyword evidence="5" id="KW-0472">Membrane</keyword>
<keyword evidence="3" id="KW-0812">Transmembrane</keyword>
<dbReference type="AlphaFoldDB" id="A0A2T3N3K9"/>
<dbReference type="GO" id="GO:0022857">
    <property type="term" value="F:transmembrane transporter activity"/>
    <property type="evidence" value="ECO:0007669"/>
    <property type="project" value="InterPro"/>
</dbReference>
<feature type="domain" description="p-hydroxybenzoic acid efflux pump subunit AaeA-like beta-barrel" evidence="9">
    <location>
        <begin position="187"/>
        <end position="284"/>
    </location>
</feature>
<dbReference type="InterPro" id="IPR006143">
    <property type="entry name" value="RND_pump_MFP"/>
</dbReference>
<evidence type="ECO:0000259" key="9">
    <source>
        <dbReference type="Pfam" id="PF25963"/>
    </source>
</evidence>
<organism evidence="10 11">
    <name type="scientific">Photobacterium lipolyticum</name>
    <dbReference type="NCBI Taxonomy" id="266810"/>
    <lineage>
        <taxon>Bacteria</taxon>
        <taxon>Pseudomonadati</taxon>
        <taxon>Pseudomonadota</taxon>
        <taxon>Gammaproteobacteria</taxon>
        <taxon>Vibrionales</taxon>
        <taxon>Vibrionaceae</taxon>
        <taxon>Photobacterium</taxon>
    </lineage>
</organism>